<reference evidence="2" key="1">
    <citation type="submission" date="2022-12" db="EMBL/GenBank/DDBJ databases">
        <authorList>
            <person name="Webb A."/>
        </authorList>
    </citation>
    <scope>NUCLEOTIDE SEQUENCE</scope>
    <source>
        <strain evidence="2">Pd1</strain>
    </source>
</reference>
<feature type="compositionally biased region" description="Basic and acidic residues" evidence="1">
    <location>
        <begin position="66"/>
        <end position="84"/>
    </location>
</feature>
<dbReference type="AlphaFoldDB" id="A0AAV0V415"/>
<proteinExistence type="predicted"/>
<evidence type="ECO:0000313" key="2">
    <source>
        <dbReference type="EMBL" id="CAI5743926.1"/>
    </source>
</evidence>
<accession>A0AAV0V415</accession>
<organism evidence="2 3">
    <name type="scientific">Peronospora destructor</name>
    <dbReference type="NCBI Taxonomy" id="86335"/>
    <lineage>
        <taxon>Eukaryota</taxon>
        <taxon>Sar</taxon>
        <taxon>Stramenopiles</taxon>
        <taxon>Oomycota</taxon>
        <taxon>Peronosporomycetes</taxon>
        <taxon>Peronosporales</taxon>
        <taxon>Peronosporaceae</taxon>
        <taxon>Peronospora</taxon>
    </lineage>
</organism>
<feature type="region of interest" description="Disordered" evidence="1">
    <location>
        <begin position="1"/>
        <end position="30"/>
    </location>
</feature>
<dbReference type="EMBL" id="CANTFM010001994">
    <property type="protein sequence ID" value="CAI5743926.1"/>
    <property type="molecule type" value="Genomic_DNA"/>
</dbReference>
<comment type="caution">
    <text evidence="2">The sequence shown here is derived from an EMBL/GenBank/DDBJ whole genome shotgun (WGS) entry which is preliminary data.</text>
</comment>
<gene>
    <name evidence="2" type="ORF">PDE001_LOCUS9109</name>
</gene>
<keyword evidence="3" id="KW-1185">Reference proteome</keyword>
<protein>
    <submittedName>
        <fullName evidence="2">Uncharacterized protein</fullName>
    </submittedName>
</protein>
<sequence length="84" mass="9563">MGSAGIAEVELPTSYTEKTEKATRKALESMPTLIDTGSDYVAEMKSLNKDERHERGFHQVGQDQASDDRAVSRFRKFESRQVRR</sequence>
<name>A0AAV0V415_9STRA</name>
<dbReference type="Proteomes" id="UP001162029">
    <property type="component" value="Unassembled WGS sequence"/>
</dbReference>
<feature type="region of interest" description="Disordered" evidence="1">
    <location>
        <begin position="53"/>
        <end position="84"/>
    </location>
</feature>
<feature type="compositionally biased region" description="Basic and acidic residues" evidence="1">
    <location>
        <begin position="17"/>
        <end position="27"/>
    </location>
</feature>
<evidence type="ECO:0000256" key="1">
    <source>
        <dbReference type="SAM" id="MobiDB-lite"/>
    </source>
</evidence>
<evidence type="ECO:0000313" key="3">
    <source>
        <dbReference type="Proteomes" id="UP001162029"/>
    </source>
</evidence>